<protein>
    <submittedName>
        <fullName evidence="3">Adenylate cyclase</fullName>
    </submittedName>
</protein>
<feature type="domain" description="CHAD" evidence="2">
    <location>
        <begin position="219"/>
        <end position="488"/>
    </location>
</feature>
<organism evidence="3 4">
    <name type="scientific">Methylobacillus rhizosphaerae</name>
    <dbReference type="NCBI Taxonomy" id="551994"/>
    <lineage>
        <taxon>Bacteria</taxon>
        <taxon>Pseudomonadati</taxon>
        <taxon>Pseudomonadota</taxon>
        <taxon>Betaproteobacteria</taxon>
        <taxon>Nitrosomonadales</taxon>
        <taxon>Methylophilaceae</taxon>
        <taxon>Methylobacillus</taxon>
    </lineage>
</organism>
<dbReference type="Gene3D" id="2.40.320.10">
    <property type="entry name" value="Hypothetical Protein Pfu-838710-001"/>
    <property type="match status" value="1"/>
</dbReference>
<dbReference type="Pfam" id="PF01928">
    <property type="entry name" value="CYTH"/>
    <property type="match status" value="1"/>
</dbReference>
<reference evidence="4" key="1">
    <citation type="submission" date="2017-06" db="EMBL/GenBank/DDBJ databases">
        <authorList>
            <person name="Varghese N."/>
            <person name="Submissions S."/>
        </authorList>
    </citation>
    <scope>NUCLEOTIDE SEQUENCE [LARGE SCALE GENOMIC DNA]</scope>
    <source>
        <strain evidence="4">Ca-68</strain>
    </source>
</reference>
<dbReference type="SUPFAM" id="SSF55154">
    <property type="entry name" value="CYTH-like phosphatases"/>
    <property type="match status" value="1"/>
</dbReference>
<evidence type="ECO:0000313" key="3">
    <source>
        <dbReference type="EMBL" id="SNR95975.1"/>
    </source>
</evidence>
<dbReference type="PROSITE" id="PS51707">
    <property type="entry name" value="CYTH"/>
    <property type="match status" value="1"/>
</dbReference>
<dbReference type="RefSeq" id="WP_089376048.1">
    <property type="nucleotide sequence ID" value="NZ_FZOA01000008.1"/>
</dbReference>
<evidence type="ECO:0000313" key="4">
    <source>
        <dbReference type="Proteomes" id="UP000198305"/>
    </source>
</evidence>
<dbReference type="Gene3D" id="1.40.20.10">
    <property type="entry name" value="CHAD domain"/>
    <property type="match status" value="1"/>
</dbReference>
<keyword evidence="4" id="KW-1185">Reference proteome</keyword>
<dbReference type="InterPro" id="IPR038186">
    <property type="entry name" value="CHAD_dom_sf"/>
</dbReference>
<proteinExistence type="predicted"/>
<dbReference type="Pfam" id="PF05235">
    <property type="entry name" value="CHAD"/>
    <property type="match status" value="1"/>
</dbReference>
<dbReference type="CDD" id="cd07756">
    <property type="entry name" value="CYTH-like_Pase_CHAD"/>
    <property type="match status" value="1"/>
</dbReference>
<dbReference type="PROSITE" id="PS51708">
    <property type="entry name" value="CHAD"/>
    <property type="match status" value="1"/>
</dbReference>
<dbReference type="PANTHER" id="PTHR39569:SF1">
    <property type="entry name" value="INORGANIC TRIPHOSPHATASE"/>
    <property type="match status" value="1"/>
</dbReference>
<evidence type="ECO:0000259" key="1">
    <source>
        <dbReference type="PROSITE" id="PS51707"/>
    </source>
</evidence>
<dbReference type="InterPro" id="IPR007899">
    <property type="entry name" value="CHAD_dom"/>
</dbReference>
<dbReference type="Proteomes" id="UP000198305">
    <property type="component" value="Unassembled WGS sequence"/>
</dbReference>
<dbReference type="InterPro" id="IPR039013">
    <property type="entry name" value="YgiF"/>
</dbReference>
<dbReference type="SMART" id="SM00880">
    <property type="entry name" value="CHAD"/>
    <property type="match status" value="1"/>
</dbReference>
<dbReference type="GO" id="GO:0050355">
    <property type="term" value="F:inorganic triphosphate phosphatase activity"/>
    <property type="evidence" value="ECO:0007669"/>
    <property type="project" value="InterPro"/>
</dbReference>
<dbReference type="InterPro" id="IPR033469">
    <property type="entry name" value="CYTH-like_dom_sf"/>
</dbReference>
<dbReference type="OrthoDB" id="3034217at2"/>
<sequence length="493" mass="56819">MPNEIELKLRIAKEDIPRLRRHPAILRNLTEKALTRRLVSTYYDTEDLQLLDRLISLRVRRMSGGWFQAVKAAGHSLAGLHQRLEWEDIISKGEPDYTKIIDPSLTPIFDNPALREALKPIFTTDMQRTEWQLAYQGSHIELSLDNGQLIAGQASEDMTEIELELKHGEIKHLFALALELQADIPLTIENISKAQRGYAYYRHFPLKTSKARSISIHPADSPATTFEQAGWECLRHLQSNQQSAMQGTDSEGVHQMRIALRRLRTVLRTFAIEDAYIETELDWLDTLLAKVRDLDVLQHDTLPQLKLGTKPLSAIQSIVKQRHKRACSKLRTGLKHPRYQHLLLTLGNLVATGLPAHDKSLKKTVKSRLAHLHKTLLKSGRKFRRLSAEERHNVRRHARQLRDTVELFRETYPDKKKSKQAALLSTTLKQMQILSGNLNDLLNARNILHDMTKRHPALQAVTSWEKIMEKLEKRHHSALPEAWKTLKQTKTFW</sequence>
<feature type="domain" description="CYTH" evidence="1">
    <location>
        <begin position="2"/>
        <end position="204"/>
    </location>
</feature>
<dbReference type="EMBL" id="FZOA01000008">
    <property type="protein sequence ID" value="SNR95975.1"/>
    <property type="molecule type" value="Genomic_DNA"/>
</dbReference>
<dbReference type="InterPro" id="IPR023577">
    <property type="entry name" value="CYTH_domain"/>
</dbReference>
<gene>
    <name evidence="3" type="ORF">SAMN05192560_1960</name>
</gene>
<dbReference type="SMART" id="SM01118">
    <property type="entry name" value="CYTH"/>
    <property type="match status" value="1"/>
</dbReference>
<name>A0A239AJX5_9PROT</name>
<dbReference type="GO" id="GO:0046872">
    <property type="term" value="F:metal ion binding"/>
    <property type="evidence" value="ECO:0007669"/>
    <property type="project" value="TreeGrafter"/>
</dbReference>
<evidence type="ECO:0000259" key="2">
    <source>
        <dbReference type="PROSITE" id="PS51708"/>
    </source>
</evidence>
<dbReference type="PANTHER" id="PTHR39569">
    <property type="entry name" value="INORGANIC TRIPHOSPHATASE"/>
    <property type="match status" value="1"/>
</dbReference>
<dbReference type="AlphaFoldDB" id="A0A239AJX5"/>
<accession>A0A239AJX5</accession>